<feature type="domain" description="Replication initiation protein-like C-terminal" evidence="1">
    <location>
        <begin position="118"/>
        <end position="181"/>
    </location>
</feature>
<accession>A0A0H5Q2P9</accession>
<geneLocation type="plasmid" evidence="2">
    <name>pRGRH0732</name>
</geneLocation>
<evidence type="ECO:0000313" key="2">
    <source>
        <dbReference type="EMBL" id="CRY95694.1"/>
    </source>
</evidence>
<organism evidence="2">
    <name type="scientific">uncultured prokaryote</name>
    <dbReference type="NCBI Taxonomy" id="198431"/>
    <lineage>
        <taxon>unclassified sequences</taxon>
        <taxon>environmental samples</taxon>
    </lineage>
</organism>
<keyword evidence="2" id="KW-0614">Plasmid</keyword>
<reference evidence="2" key="2">
    <citation type="submission" date="2015-07" db="EMBL/GenBank/DDBJ databases">
        <title>Plasmids, circular viruses and viroids from rat gut.</title>
        <authorList>
            <person name="Jorgensen T.J."/>
            <person name="Hansen M.A."/>
            <person name="Xu Z."/>
            <person name="Tabak M.A."/>
            <person name="Sorensen S.J."/>
            <person name="Hansen L.H."/>
        </authorList>
    </citation>
    <scope>NUCLEOTIDE SEQUENCE</scope>
    <source>
        <plasmid evidence="2">pRGRH0732</plasmid>
    </source>
</reference>
<name>A0A0H5Q2P9_9ZZZZ</name>
<protein>
    <recommendedName>
        <fullName evidence="1">Replication initiation protein-like C-terminal domain-containing protein</fullName>
    </recommendedName>
</protein>
<dbReference type="EMBL" id="LN853344">
    <property type="protein sequence ID" value="CRY95694.1"/>
    <property type="molecule type" value="Genomic_DNA"/>
</dbReference>
<dbReference type="Pfam" id="PF02486">
    <property type="entry name" value="Rep_trans"/>
    <property type="match status" value="1"/>
</dbReference>
<dbReference type="AlphaFoldDB" id="A0A0H5Q2P9"/>
<reference evidence="2" key="1">
    <citation type="submission" date="2015-06" db="EMBL/GenBank/DDBJ databases">
        <authorList>
            <person name="Joergensen T."/>
        </authorList>
    </citation>
    <scope>NUCLEOTIDE SEQUENCE</scope>
    <source>
        <plasmid evidence="2">pRGRH0732</plasmid>
    </source>
</reference>
<evidence type="ECO:0000259" key="1">
    <source>
        <dbReference type="Pfam" id="PF02486"/>
    </source>
</evidence>
<sequence length="269" mass="30318">MPSFDWYQATLTDQQPDEVLAVLKEFFPRSDIKRGRLLYGYKEAVDLIRGDHRIVSLMWGLHSSPDPHIQFTGSDAIEGASLCRKLWPNHRVSRVDSAMDWYSTGAWEELSALALEVAKKHNLKVQHVGDFLRGENGRTLYIGSKSSPVFVCLYEKGKQPGMELLGEPHWVRLEVRVRPKSSAKAQCATITPSEVFGCALWTRELYQRLTGSSIARHRVGTQYEPTDDDRAFAALVKQYGPLVVRLCSTMGAKSFAKKLLDGVGWDCPF</sequence>
<proteinExistence type="predicted"/>
<dbReference type="InterPro" id="IPR003491">
    <property type="entry name" value="REP-like_C"/>
</dbReference>